<feature type="coiled-coil region" evidence="1">
    <location>
        <begin position="26"/>
        <end position="53"/>
    </location>
</feature>
<protein>
    <submittedName>
        <fullName evidence="3">Uncharacterized protein</fullName>
    </submittedName>
</protein>
<dbReference type="AlphaFoldDB" id="A0A6J4L481"/>
<reference evidence="3" key="1">
    <citation type="submission" date="2020-02" db="EMBL/GenBank/DDBJ databases">
        <authorList>
            <person name="Meier V. D."/>
        </authorList>
    </citation>
    <scope>NUCLEOTIDE SEQUENCE</scope>
    <source>
        <strain evidence="3">AVDCRST_MAG68</strain>
    </source>
</reference>
<gene>
    <name evidence="3" type="ORF">AVDCRST_MAG68-2104</name>
</gene>
<keyword evidence="1" id="KW-0175">Coiled coil</keyword>
<evidence type="ECO:0000256" key="1">
    <source>
        <dbReference type="SAM" id="Coils"/>
    </source>
</evidence>
<accession>A0A6J4L481</accession>
<evidence type="ECO:0000256" key="2">
    <source>
        <dbReference type="SAM" id="MobiDB-lite"/>
    </source>
</evidence>
<name>A0A6J4L481_9BACT</name>
<feature type="compositionally biased region" description="Basic and acidic residues" evidence="2">
    <location>
        <begin position="120"/>
        <end position="132"/>
    </location>
</feature>
<feature type="region of interest" description="Disordered" evidence="2">
    <location>
        <begin position="120"/>
        <end position="143"/>
    </location>
</feature>
<organism evidence="3">
    <name type="scientific">uncultured Gemmatimonadota bacterium</name>
    <dbReference type="NCBI Taxonomy" id="203437"/>
    <lineage>
        <taxon>Bacteria</taxon>
        <taxon>Pseudomonadati</taxon>
        <taxon>Gemmatimonadota</taxon>
        <taxon>environmental samples</taxon>
    </lineage>
</organism>
<sequence>MTAASTLTPFDLPDAREAVKVAGRIQAQVEDDLRSASRALAEAERAYREALSETIVELHADGLAWSVCGDVARGSKRVAALRRDRDIAEGVLDATRQNAYRRGADRRDLSRLLNWSARRDLADDHAGQREPDVAQPTFGRQAA</sequence>
<proteinExistence type="predicted"/>
<dbReference type="EMBL" id="CADCTW010000097">
    <property type="protein sequence ID" value="CAA9323517.1"/>
    <property type="molecule type" value="Genomic_DNA"/>
</dbReference>
<evidence type="ECO:0000313" key="3">
    <source>
        <dbReference type="EMBL" id="CAA9323517.1"/>
    </source>
</evidence>